<name>A0A518K2Y1_9BACT</name>
<accession>A0A518K2Y1</accession>
<dbReference type="KEGG" id="bmei:Spa11_03350"/>
<evidence type="ECO:0000313" key="2">
    <source>
        <dbReference type="EMBL" id="QDV72163.1"/>
    </source>
</evidence>
<proteinExistence type="predicted"/>
<dbReference type="PROSITE" id="PS51257">
    <property type="entry name" value="PROKAR_LIPOPROTEIN"/>
    <property type="match status" value="1"/>
</dbReference>
<dbReference type="Proteomes" id="UP000316426">
    <property type="component" value="Chromosome"/>
</dbReference>
<sequence precursor="true">MFAKGLALGFAFAVAGACNAAEEIDLLLGEIEEAPVVEECALLGDCSLNLGERLRNRDPLWFAGVEATFLDVRSRTGGRITASFDDSDTAGTEIAFRDGEGIDTVSLAPRFWLGRQFGERWGVVGRYWRLEDSELSRPDLNTDLVPTPLPTFGTYEQRDRVEGYTIDVEGVRTFRPGKWTFDGTIGARHLSMLNESQFHAFGVITSGNFANLLLANGSQFEGTGVTMSLTGRRQLGRSPIYFFATLRGTNAYGQTDSFGRSAGAVASSPSSPLVGAATVTRNNADARMEIIETQIGLDIEHQLRCCRAKAFFRVAGEYQYWELSGRPTGGAGFGGTINDLTTNSFASAGLGDTRLIGLALSTGLTW</sequence>
<feature type="chain" id="PRO_5021700851" evidence="1">
    <location>
        <begin position="21"/>
        <end position="366"/>
    </location>
</feature>
<organism evidence="2 3">
    <name type="scientific">Botrimarina mediterranea</name>
    <dbReference type="NCBI Taxonomy" id="2528022"/>
    <lineage>
        <taxon>Bacteria</taxon>
        <taxon>Pseudomonadati</taxon>
        <taxon>Planctomycetota</taxon>
        <taxon>Planctomycetia</taxon>
        <taxon>Pirellulales</taxon>
        <taxon>Lacipirellulaceae</taxon>
        <taxon>Botrimarina</taxon>
    </lineage>
</organism>
<dbReference type="RefSeq" id="WP_145105939.1">
    <property type="nucleotide sequence ID" value="NZ_CP036349.1"/>
</dbReference>
<gene>
    <name evidence="2" type="ORF">Spa11_03350</name>
</gene>
<protein>
    <submittedName>
        <fullName evidence="2">Uncharacterized protein</fullName>
    </submittedName>
</protein>
<reference evidence="2 3" key="1">
    <citation type="submission" date="2019-02" db="EMBL/GenBank/DDBJ databases">
        <title>Deep-cultivation of Planctomycetes and their phenomic and genomic characterization uncovers novel biology.</title>
        <authorList>
            <person name="Wiegand S."/>
            <person name="Jogler M."/>
            <person name="Boedeker C."/>
            <person name="Pinto D."/>
            <person name="Vollmers J."/>
            <person name="Rivas-Marin E."/>
            <person name="Kohn T."/>
            <person name="Peeters S.H."/>
            <person name="Heuer A."/>
            <person name="Rast P."/>
            <person name="Oberbeckmann S."/>
            <person name="Bunk B."/>
            <person name="Jeske O."/>
            <person name="Meyerdierks A."/>
            <person name="Storesund J.E."/>
            <person name="Kallscheuer N."/>
            <person name="Luecker S."/>
            <person name="Lage O.M."/>
            <person name="Pohl T."/>
            <person name="Merkel B.J."/>
            <person name="Hornburger P."/>
            <person name="Mueller R.-W."/>
            <person name="Bruemmer F."/>
            <person name="Labrenz M."/>
            <person name="Spormann A.M."/>
            <person name="Op den Camp H."/>
            <person name="Overmann J."/>
            <person name="Amann R."/>
            <person name="Jetten M.S.M."/>
            <person name="Mascher T."/>
            <person name="Medema M.H."/>
            <person name="Devos D.P."/>
            <person name="Kaster A.-K."/>
            <person name="Ovreas L."/>
            <person name="Rohde M."/>
            <person name="Galperin M.Y."/>
            <person name="Jogler C."/>
        </authorList>
    </citation>
    <scope>NUCLEOTIDE SEQUENCE [LARGE SCALE GENOMIC DNA]</scope>
    <source>
        <strain evidence="2 3">Spa11</strain>
    </source>
</reference>
<dbReference type="EMBL" id="CP036349">
    <property type="protein sequence ID" value="QDV72163.1"/>
    <property type="molecule type" value="Genomic_DNA"/>
</dbReference>
<dbReference type="AlphaFoldDB" id="A0A518K2Y1"/>
<keyword evidence="3" id="KW-1185">Reference proteome</keyword>
<keyword evidence="1" id="KW-0732">Signal</keyword>
<evidence type="ECO:0000313" key="3">
    <source>
        <dbReference type="Proteomes" id="UP000316426"/>
    </source>
</evidence>
<feature type="signal peptide" evidence="1">
    <location>
        <begin position="1"/>
        <end position="20"/>
    </location>
</feature>
<evidence type="ECO:0000256" key="1">
    <source>
        <dbReference type="SAM" id="SignalP"/>
    </source>
</evidence>